<keyword evidence="5" id="KW-0732">Signal</keyword>
<dbReference type="InterPro" id="IPR006129">
    <property type="entry name" value="AdhesinB"/>
</dbReference>
<keyword evidence="3 6" id="KW-0813">Transport</keyword>
<feature type="compositionally biased region" description="Basic and acidic residues" evidence="7">
    <location>
        <begin position="104"/>
        <end position="118"/>
    </location>
</feature>
<keyword evidence="9" id="KW-1185">Reference proteome</keyword>
<evidence type="ECO:0000256" key="1">
    <source>
        <dbReference type="ARBA" id="ARBA00004196"/>
    </source>
</evidence>
<proteinExistence type="inferred from homology"/>
<keyword evidence="4" id="KW-0479">Metal-binding</keyword>
<dbReference type="Proteomes" id="UP000557717">
    <property type="component" value="Unassembled WGS sequence"/>
</dbReference>
<dbReference type="RefSeq" id="WP_184015904.1">
    <property type="nucleotide sequence ID" value="NZ_JACHFD010000003.1"/>
</dbReference>
<dbReference type="AlphaFoldDB" id="A0A840UXM9"/>
<comment type="subcellular location">
    <subcellularLocation>
        <location evidence="1">Cell envelope</location>
    </subcellularLocation>
</comment>
<dbReference type="PRINTS" id="PR00690">
    <property type="entry name" value="ADHESNFAMILY"/>
</dbReference>
<dbReference type="InterPro" id="IPR006128">
    <property type="entry name" value="Lipoprotein_PsaA-like"/>
</dbReference>
<evidence type="ECO:0000313" key="8">
    <source>
        <dbReference type="EMBL" id="MBB5350532.1"/>
    </source>
</evidence>
<protein>
    <submittedName>
        <fullName evidence="8">Zinc/manganese transport system substrate-binding protein</fullName>
    </submittedName>
</protein>
<dbReference type="PANTHER" id="PTHR42953:SF1">
    <property type="entry name" value="METAL-BINDING PROTEIN HI_0362-RELATED"/>
    <property type="match status" value="1"/>
</dbReference>
<dbReference type="PANTHER" id="PTHR42953">
    <property type="entry name" value="HIGH-AFFINITY ZINC UPTAKE SYSTEM PROTEIN ZNUA-RELATED"/>
    <property type="match status" value="1"/>
</dbReference>
<evidence type="ECO:0000256" key="3">
    <source>
        <dbReference type="ARBA" id="ARBA00022448"/>
    </source>
</evidence>
<feature type="region of interest" description="Disordered" evidence="7">
    <location>
        <begin position="98"/>
        <end position="118"/>
    </location>
</feature>
<evidence type="ECO:0000256" key="4">
    <source>
        <dbReference type="ARBA" id="ARBA00022723"/>
    </source>
</evidence>
<dbReference type="PRINTS" id="PR00691">
    <property type="entry name" value="ADHESINB"/>
</dbReference>
<reference evidence="8 9" key="1">
    <citation type="submission" date="2020-08" db="EMBL/GenBank/DDBJ databases">
        <title>Genomic Encyclopedia of Type Strains, Phase IV (KMG-IV): sequencing the most valuable type-strain genomes for metagenomic binning, comparative biology and taxonomic classification.</title>
        <authorList>
            <person name="Goeker M."/>
        </authorList>
    </citation>
    <scope>NUCLEOTIDE SEQUENCE [LARGE SCALE GENOMIC DNA]</scope>
    <source>
        <strain evidence="8 9">YC6886</strain>
    </source>
</reference>
<dbReference type="InterPro" id="IPR050492">
    <property type="entry name" value="Bact_metal-bind_prot9"/>
</dbReference>
<comment type="caution">
    <text evidence="8">The sequence shown here is derived from an EMBL/GenBank/DDBJ whole genome shotgun (WGS) entry which is preliminary data.</text>
</comment>
<gene>
    <name evidence="8" type="ORF">HNR46_000760</name>
</gene>
<accession>A0A840UXM9</accession>
<evidence type="ECO:0000256" key="7">
    <source>
        <dbReference type="SAM" id="MobiDB-lite"/>
    </source>
</evidence>
<comment type="similarity">
    <text evidence="2 6">Belongs to the bacterial solute-binding protein 9 family.</text>
</comment>
<dbReference type="EMBL" id="JACHFD010000003">
    <property type="protein sequence ID" value="MBB5350532.1"/>
    <property type="molecule type" value="Genomic_DNA"/>
</dbReference>
<dbReference type="Pfam" id="PF01297">
    <property type="entry name" value="ZnuA"/>
    <property type="match status" value="1"/>
</dbReference>
<dbReference type="GO" id="GO:0046872">
    <property type="term" value="F:metal ion binding"/>
    <property type="evidence" value="ECO:0007669"/>
    <property type="project" value="UniProtKB-KW"/>
</dbReference>
<dbReference type="GO" id="GO:0030313">
    <property type="term" value="C:cell envelope"/>
    <property type="evidence" value="ECO:0007669"/>
    <property type="project" value="UniProtKB-SubCell"/>
</dbReference>
<name>A0A840UXM9_9BACT</name>
<dbReference type="SUPFAM" id="SSF53807">
    <property type="entry name" value="Helical backbone' metal receptor"/>
    <property type="match status" value="1"/>
</dbReference>
<evidence type="ECO:0000313" key="9">
    <source>
        <dbReference type="Proteomes" id="UP000557717"/>
    </source>
</evidence>
<dbReference type="InterPro" id="IPR006127">
    <property type="entry name" value="ZnuA-like"/>
</dbReference>
<organism evidence="8 9">
    <name type="scientific">Haloferula luteola</name>
    <dbReference type="NCBI Taxonomy" id="595692"/>
    <lineage>
        <taxon>Bacteria</taxon>
        <taxon>Pseudomonadati</taxon>
        <taxon>Verrucomicrobiota</taxon>
        <taxon>Verrucomicrobiia</taxon>
        <taxon>Verrucomicrobiales</taxon>
        <taxon>Verrucomicrobiaceae</taxon>
        <taxon>Haloferula</taxon>
    </lineage>
</organism>
<evidence type="ECO:0000256" key="6">
    <source>
        <dbReference type="RuleBase" id="RU003512"/>
    </source>
</evidence>
<dbReference type="Gene3D" id="3.40.50.1980">
    <property type="entry name" value="Nitrogenase molybdenum iron protein domain"/>
    <property type="match status" value="2"/>
</dbReference>
<sequence>MLSVLGASANLKIAVLHPLLGDLAQQVGGDRVTVTDLLGPNGDPHHFEPTPAQLRQAGSLDLVLACGVGLEADLPTLRSLLPPATPLFEVGSTLPTIEGSCADPSHDHSTHQHGKDPHWWHSVEQVRRAVTSLETEFTRLDPDGQKTYHDRALAYRQTLDALDRWVRREVARIPRDRRILATSHAAFGYFCHEHEFQQVAVQGLTREQMPDAQTLAKTFSQLRSQHVRVIFPEKGNNPATLQALVQDGGLQLGPALDADGTHSASFEAMMRSNVAAIRQTLTTAPH</sequence>
<evidence type="ECO:0000256" key="2">
    <source>
        <dbReference type="ARBA" id="ARBA00011028"/>
    </source>
</evidence>
<dbReference type="GO" id="GO:0007155">
    <property type="term" value="P:cell adhesion"/>
    <property type="evidence" value="ECO:0007669"/>
    <property type="project" value="InterPro"/>
</dbReference>
<dbReference type="GO" id="GO:0030001">
    <property type="term" value="P:metal ion transport"/>
    <property type="evidence" value="ECO:0007669"/>
    <property type="project" value="InterPro"/>
</dbReference>
<evidence type="ECO:0000256" key="5">
    <source>
        <dbReference type="ARBA" id="ARBA00022729"/>
    </source>
</evidence>